<reference evidence="2 3" key="1">
    <citation type="submission" date="2024-11" db="EMBL/GenBank/DDBJ databases">
        <authorList>
            <person name="Mikucki A.G."/>
            <person name="Kahler C.M."/>
        </authorList>
    </citation>
    <scope>NUCLEOTIDE SEQUENCE [LARGE SCALE GENOMIC DNA]</scope>
    <source>
        <strain evidence="2 3">EXNM717</strain>
    </source>
</reference>
<name>A0ABW8Q1W5_9NEIS</name>
<dbReference type="EMBL" id="JBJGEB010000002">
    <property type="protein sequence ID" value="MFK7641524.1"/>
    <property type="molecule type" value="Genomic_DNA"/>
</dbReference>
<proteinExistence type="predicted"/>
<feature type="signal peptide" evidence="1">
    <location>
        <begin position="1"/>
        <end position="18"/>
    </location>
</feature>
<protein>
    <recommendedName>
        <fullName evidence="4">Lipoprotein</fullName>
    </recommendedName>
</protein>
<evidence type="ECO:0000256" key="1">
    <source>
        <dbReference type="SAM" id="SignalP"/>
    </source>
</evidence>
<keyword evidence="1" id="KW-0732">Signal</keyword>
<dbReference type="Proteomes" id="UP001621964">
    <property type="component" value="Unassembled WGS sequence"/>
</dbReference>
<accession>A0ABW8Q1W5</accession>
<evidence type="ECO:0008006" key="4">
    <source>
        <dbReference type="Google" id="ProtNLM"/>
    </source>
</evidence>
<dbReference type="PROSITE" id="PS51257">
    <property type="entry name" value="PROKAR_LIPOPROTEIN"/>
    <property type="match status" value="1"/>
</dbReference>
<evidence type="ECO:0000313" key="2">
    <source>
        <dbReference type="EMBL" id="MFK7641524.1"/>
    </source>
</evidence>
<keyword evidence="3" id="KW-1185">Reference proteome</keyword>
<comment type="caution">
    <text evidence="2">The sequence shown here is derived from an EMBL/GenBank/DDBJ whole genome shotgun (WGS) entry which is preliminary data.</text>
</comment>
<feature type="chain" id="PRO_5045459938" description="Lipoprotein" evidence="1">
    <location>
        <begin position="19"/>
        <end position="113"/>
    </location>
</feature>
<organism evidence="2 3">
    <name type="scientific">Neisseria oralis</name>
    <dbReference type="NCBI Taxonomy" id="1107316"/>
    <lineage>
        <taxon>Bacteria</taxon>
        <taxon>Pseudomonadati</taxon>
        <taxon>Pseudomonadota</taxon>
        <taxon>Betaproteobacteria</taxon>
        <taxon>Neisseriales</taxon>
        <taxon>Neisseriaceae</taxon>
        <taxon>Neisseria</taxon>
    </lineage>
</organism>
<gene>
    <name evidence="2" type="ORF">ACI43T_03280</name>
</gene>
<dbReference type="RefSeq" id="WP_405385523.1">
    <property type="nucleotide sequence ID" value="NZ_JBJGEB010000002.1"/>
</dbReference>
<evidence type="ECO:0000313" key="3">
    <source>
        <dbReference type="Proteomes" id="UP001621964"/>
    </source>
</evidence>
<sequence>MKLTSKLFFALTTAAVLAACGNSQNPNEESNHSGVQPAAAQIGTGTLHEACKAYLERRATCFAKKDKKRLAEHKVEYGNIVRSFSSLPADEQVRQCMSANQSFDDIAKELKCE</sequence>